<dbReference type="GO" id="GO:0006428">
    <property type="term" value="P:isoleucyl-tRNA aminoacylation"/>
    <property type="evidence" value="ECO:0007669"/>
    <property type="project" value="TreeGrafter"/>
</dbReference>
<dbReference type="PANTHER" id="PTHR42765:SF1">
    <property type="entry name" value="ISOLEUCINE--TRNA LIGASE, MITOCHONDRIAL"/>
    <property type="match status" value="1"/>
</dbReference>
<keyword evidence="1" id="KW-0436">Ligase</keyword>
<feature type="non-terminal residue" evidence="7">
    <location>
        <position position="1"/>
    </location>
</feature>
<dbReference type="AlphaFoldDB" id="A0A382XEJ6"/>
<evidence type="ECO:0000313" key="7">
    <source>
        <dbReference type="EMBL" id="SVD69403.1"/>
    </source>
</evidence>
<evidence type="ECO:0000256" key="2">
    <source>
        <dbReference type="ARBA" id="ARBA00022741"/>
    </source>
</evidence>
<keyword evidence="2" id="KW-0547">Nucleotide-binding</keyword>
<dbReference type="Pfam" id="PF00133">
    <property type="entry name" value="tRNA-synt_1"/>
    <property type="match status" value="1"/>
</dbReference>
<dbReference type="InterPro" id="IPR002300">
    <property type="entry name" value="aa-tRNA-synth_Ia"/>
</dbReference>
<dbReference type="SUPFAM" id="SSF52374">
    <property type="entry name" value="Nucleotidylyl transferase"/>
    <property type="match status" value="1"/>
</dbReference>
<dbReference type="GO" id="GO:0005829">
    <property type="term" value="C:cytosol"/>
    <property type="evidence" value="ECO:0007669"/>
    <property type="project" value="TreeGrafter"/>
</dbReference>
<dbReference type="GO" id="GO:0005524">
    <property type="term" value="F:ATP binding"/>
    <property type="evidence" value="ECO:0007669"/>
    <property type="project" value="UniProtKB-KW"/>
</dbReference>
<dbReference type="EMBL" id="UINC01167093">
    <property type="protein sequence ID" value="SVD69403.1"/>
    <property type="molecule type" value="Genomic_DNA"/>
</dbReference>
<keyword evidence="5" id="KW-0030">Aminoacyl-tRNA synthetase</keyword>
<accession>A0A382XEJ6</accession>
<dbReference type="Gene3D" id="1.10.730.20">
    <property type="match status" value="1"/>
</dbReference>
<dbReference type="Gene3D" id="3.40.50.620">
    <property type="entry name" value="HUPs"/>
    <property type="match status" value="1"/>
</dbReference>
<evidence type="ECO:0000259" key="6">
    <source>
        <dbReference type="Pfam" id="PF00133"/>
    </source>
</evidence>
<reference evidence="7" key="1">
    <citation type="submission" date="2018-05" db="EMBL/GenBank/DDBJ databases">
        <authorList>
            <person name="Lanie J.A."/>
            <person name="Ng W.-L."/>
            <person name="Kazmierczak K.M."/>
            <person name="Andrzejewski T.M."/>
            <person name="Davidsen T.M."/>
            <person name="Wayne K.J."/>
            <person name="Tettelin H."/>
            <person name="Glass J.I."/>
            <person name="Rusch D."/>
            <person name="Podicherti R."/>
            <person name="Tsui H.-C.T."/>
            <person name="Winkler M.E."/>
        </authorList>
    </citation>
    <scope>NUCLEOTIDE SEQUENCE</scope>
</reference>
<dbReference type="GO" id="GO:0004822">
    <property type="term" value="F:isoleucine-tRNA ligase activity"/>
    <property type="evidence" value="ECO:0007669"/>
    <property type="project" value="TreeGrafter"/>
</dbReference>
<feature type="non-terminal residue" evidence="7">
    <location>
        <position position="270"/>
    </location>
</feature>
<evidence type="ECO:0000256" key="1">
    <source>
        <dbReference type="ARBA" id="ARBA00022598"/>
    </source>
</evidence>
<gene>
    <name evidence="7" type="ORF">METZ01_LOCUS422257</name>
</gene>
<name>A0A382XEJ6_9ZZZZ</name>
<proteinExistence type="predicted"/>
<organism evidence="7">
    <name type="scientific">marine metagenome</name>
    <dbReference type="NCBI Taxonomy" id="408172"/>
    <lineage>
        <taxon>unclassified sequences</taxon>
        <taxon>metagenomes</taxon>
        <taxon>ecological metagenomes</taxon>
    </lineage>
</organism>
<evidence type="ECO:0000256" key="3">
    <source>
        <dbReference type="ARBA" id="ARBA00022840"/>
    </source>
</evidence>
<dbReference type="InterPro" id="IPR009080">
    <property type="entry name" value="tRNAsynth_Ia_anticodon-bd"/>
</dbReference>
<evidence type="ECO:0000256" key="5">
    <source>
        <dbReference type="ARBA" id="ARBA00023146"/>
    </source>
</evidence>
<dbReference type="PANTHER" id="PTHR42765">
    <property type="entry name" value="SOLEUCYL-TRNA SYNTHETASE"/>
    <property type="match status" value="1"/>
</dbReference>
<dbReference type="InterPro" id="IPR014729">
    <property type="entry name" value="Rossmann-like_a/b/a_fold"/>
</dbReference>
<dbReference type="SUPFAM" id="SSF47323">
    <property type="entry name" value="Anticodon-binding domain of a subclass of class I aminoacyl-tRNA synthetases"/>
    <property type="match status" value="1"/>
</dbReference>
<dbReference type="InterPro" id="IPR050081">
    <property type="entry name" value="Ile-tRNA_ligase"/>
</dbReference>
<keyword evidence="4" id="KW-0648">Protein biosynthesis</keyword>
<keyword evidence="3" id="KW-0067">ATP-binding</keyword>
<sequence length="270" mass="30763">IPAFYSAEGDPILDARIVRKTADLIEQHGSNVWFERDTDALWADIKPEDWKDADPAGKSQDTLDVWIDSGSSSRSVIMQREELRHPGKEGIENWQADVYLEGSDQHRGWFQSSLLLSLAGNGAPPFKTVLTHGFMVDADREKIAKSREGSYAKPQTCEAYIGEYGADIVRLWVASQDFRNDITVSNERIKKVAETYRNLRNALRYQLSNLYDFNPANDTVSDNDLTGLDRWILDQFGTMQRDVTAAFNRFEYHVVYQRISQFVSVELSAI</sequence>
<feature type="domain" description="Aminoacyl-tRNA synthetase class Ia" evidence="6">
    <location>
        <begin position="1"/>
        <end position="184"/>
    </location>
</feature>
<evidence type="ECO:0000256" key="4">
    <source>
        <dbReference type="ARBA" id="ARBA00022917"/>
    </source>
</evidence>
<protein>
    <recommendedName>
        <fullName evidence="6">Aminoacyl-tRNA synthetase class Ia domain-containing protein</fullName>
    </recommendedName>
</protein>